<comment type="caution">
    <text evidence="5">The sequence shown here is derived from an EMBL/GenBank/DDBJ whole genome shotgun (WGS) entry which is preliminary data.</text>
</comment>
<dbReference type="InterPro" id="IPR003313">
    <property type="entry name" value="AraC-bd"/>
</dbReference>
<dbReference type="InterPro" id="IPR014710">
    <property type="entry name" value="RmlC-like_jellyroll"/>
</dbReference>
<keyword evidence="3" id="KW-0804">Transcription</keyword>
<feature type="domain" description="HTH araC/xylS-type" evidence="4">
    <location>
        <begin position="169"/>
        <end position="267"/>
    </location>
</feature>
<protein>
    <submittedName>
        <fullName evidence="5">HTH-type transcriptional activator RhaR</fullName>
    </submittedName>
</protein>
<dbReference type="Gene3D" id="2.60.120.10">
    <property type="entry name" value="Jelly Rolls"/>
    <property type="match status" value="1"/>
</dbReference>
<dbReference type="SUPFAM" id="SSF51215">
    <property type="entry name" value="Regulatory protein AraC"/>
    <property type="match status" value="1"/>
</dbReference>
<gene>
    <name evidence="5" type="primary">rhaR_74</name>
    <name evidence="5" type="ORF">PAECIP111891_05383</name>
</gene>
<name>A0ABM9CU37_9BACL</name>
<dbReference type="InterPro" id="IPR009057">
    <property type="entry name" value="Homeodomain-like_sf"/>
</dbReference>
<sequence>MQKEMFIHHMKRNGYYTMQKNHFHDRYEIYYLINGERTYFIKDLTYRIREGDLVFIDKYELHKTGDTSLPNHERILINFTESFLNHFSQPLLYEPFRMKIRLLSVPPHEQEWVHRLLFEMLKESNDSLPGYETALQSQLATLLIWCARRLNRGSGADFEHESPAHKKIAEIVAAINGRFEEQLSLNAIAKEHYISPYHLSRMFKKVTGFSFVEYVTSIRISEAQRLLRETDWKITLIAQRVGYENISHFGRVFKELAKTNPLEYRKSAIREGH</sequence>
<proteinExistence type="predicted"/>
<dbReference type="Pfam" id="PF12833">
    <property type="entry name" value="HTH_18"/>
    <property type="match status" value="1"/>
</dbReference>
<accession>A0ABM9CU37</accession>
<dbReference type="SUPFAM" id="SSF46689">
    <property type="entry name" value="Homeodomain-like"/>
    <property type="match status" value="2"/>
</dbReference>
<dbReference type="SMART" id="SM00342">
    <property type="entry name" value="HTH_ARAC"/>
    <property type="match status" value="1"/>
</dbReference>
<dbReference type="PROSITE" id="PS01124">
    <property type="entry name" value="HTH_ARAC_FAMILY_2"/>
    <property type="match status" value="1"/>
</dbReference>
<dbReference type="Gene3D" id="1.10.10.60">
    <property type="entry name" value="Homeodomain-like"/>
    <property type="match status" value="2"/>
</dbReference>
<evidence type="ECO:0000256" key="1">
    <source>
        <dbReference type="ARBA" id="ARBA00023015"/>
    </source>
</evidence>
<keyword evidence="1" id="KW-0805">Transcription regulation</keyword>
<evidence type="ECO:0000259" key="4">
    <source>
        <dbReference type="PROSITE" id="PS01124"/>
    </source>
</evidence>
<reference evidence="5" key="1">
    <citation type="submission" date="2022-01" db="EMBL/GenBank/DDBJ databases">
        <authorList>
            <person name="Criscuolo A."/>
        </authorList>
    </citation>
    <scope>NUCLEOTIDE SEQUENCE</scope>
    <source>
        <strain evidence="5">CIP111891</strain>
    </source>
</reference>
<dbReference type="Pfam" id="PF02311">
    <property type="entry name" value="AraC_binding"/>
    <property type="match status" value="1"/>
</dbReference>
<dbReference type="EMBL" id="CAKMMW010000021">
    <property type="protein sequence ID" value="CAH1222626.1"/>
    <property type="molecule type" value="Genomic_DNA"/>
</dbReference>
<dbReference type="PANTHER" id="PTHR43280">
    <property type="entry name" value="ARAC-FAMILY TRANSCRIPTIONAL REGULATOR"/>
    <property type="match status" value="1"/>
</dbReference>
<evidence type="ECO:0000313" key="5">
    <source>
        <dbReference type="EMBL" id="CAH1222626.1"/>
    </source>
</evidence>
<keyword evidence="2" id="KW-0238">DNA-binding</keyword>
<keyword evidence="6" id="KW-1185">Reference proteome</keyword>
<evidence type="ECO:0000256" key="3">
    <source>
        <dbReference type="ARBA" id="ARBA00023163"/>
    </source>
</evidence>
<dbReference type="InterPro" id="IPR037923">
    <property type="entry name" value="HTH-like"/>
</dbReference>
<evidence type="ECO:0000313" key="6">
    <source>
        <dbReference type="Proteomes" id="UP000838821"/>
    </source>
</evidence>
<dbReference type="RefSeq" id="WP_236291474.1">
    <property type="nucleotide sequence ID" value="NZ_CAKMMW010000021.1"/>
</dbReference>
<organism evidence="5 6">
    <name type="scientific">Paenibacillus allorhizoplanae</name>
    <dbReference type="NCBI Taxonomy" id="2905648"/>
    <lineage>
        <taxon>Bacteria</taxon>
        <taxon>Bacillati</taxon>
        <taxon>Bacillota</taxon>
        <taxon>Bacilli</taxon>
        <taxon>Bacillales</taxon>
        <taxon>Paenibacillaceae</taxon>
        <taxon>Paenibacillus</taxon>
    </lineage>
</organism>
<dbReference type="PANTHER" id="PTHR43280:SF2">
    <property type="entry name" value="HTH-TYPE TRANSCRIPTIONAL REGULATOR EXSA"/>
    <property type="match status" value="1"/>
</dbReference>
<evidence type="ECO:0000256" key="2">
    <source>
        <dbReference type="ARBA" id="ARBA00023125"/>
    </source>
</evidence>
<dbReference type="Proteomes" id="UP000838821">
    <property type="component" value="Unassembled WGS sequence"/>
</dbReference>
<dbReference type="InterPro" id="IPR018060">
    <property type="entry name" value="HTH_AraC"/>
</dbReference>